<dbReference type="STRING" id="284581.AMD01_18320"/>
<feature type="binding site" evidence="1">
    <location>
        <position position="55"/>
    </location>
    <ligand>
        <name>ATP</name>
        <dbReference type="ChEBI" id="CHEBI:30616"/>
    </ligand>
</feature>
<dbReference type="Proteomes" id="UP000037558">
    <property type="component" value="Unassembled WGS sequence"/>
</dbReference>
<proteinExistence type="predicted"/>
<organism evidence="4 5">
    <name type="scientific">Priestia koreensis</name>
    <dbReference type="NCBI Taxonomy" id="284581"/>
    <lineage>
        <taxon>Bacteria</taxon>
        <taxon>Bacillati</taxon>
        <taxon>Bacillota</taxon>
        <taxon>Bacilli</taxon>
        <taxon>Bacillales</taxon>
        <taxon>Bacillaceae</taxon>
        <taxon>Priestia</taxon>
    </lineage>
</organism>
<dbReference type="EMBL" id="LILC01000025">
    <property type="protein sequence ID" value="KOO42330.1"/>
    <property type="molecule type" value="Genomic_DNA"/>
</dbReference>
<dbReference type="PANTHER" id="PTHR44167">
    <property type="entry name" value="OVARIAN-SPECIFIC SERINE/THREONINE-PROTEIN KINASE LOK-RELATED"/>
    <property type="match status" value="1"/>
</dbReference>
<dbReference type="SMART" id="SM00220">
    <property type="entry name" value="S_TKc"/>
    <property type="match status" value="1"/>
</dbReference>
<evidence type="ECO:0000313" key="4">
    <source>
        <dbReference type="EMBL" id="KOO42330.1"/>
    </source>
</evidence>
<dbReference type="Gene3D" id="1.10.510.10">
    <property type="entry name" value="Transferase(Phosphotransferase) domain 1"/>
    <property type="match status" value="1"/>
</dbReference>
<evidence type="ECO:0000256" key="1">
    <source>
        <dbReference type="PROSITE-ProRule" id="PRU10141"/>
    </source>
</evidence>
<dbReference type="SUPFAM" id="SSF56112">
    <property type="entry name" value="Protein kinase-like (PK-like)"/>
    <property type="match status" value="1"/>
</dbReference>
<dbReference type="RefSeq" id="WP_053402897.1">
    <property type="nucleotide sequence ID" value="NZ_LILC01000025.1"/>
</dbReference>
<gene>
    <name evidence="4" type="ORF">AMD01_18320</name>
</gene>
<keyword evidence="5" id="KW-1185">Reference proteome</keyword>
<name>A0A0M0KU21_9BACI</name>
<keyword evidence="4" id="KW-0723">Serine/threonine-protein kinase</keyword>
<dbReference type="Gene3D" id="3.30.200.20">
    <property type="entry name" value="Phosphorylase Kinase, domain 1"/>
    <property type="match status" value="1"/>
</dbReference>
<dbReference type="PROSITE" id="PS50011">
    <property type="entry name" value="PROTEIN_KINASE_DOM"/>
    <property type="match status" value="1"/>
</dbReference>
<reference evidence="5" key="1">
    <citation type="submission" date="2015-08" db="EMBL/GenBank/DDBJ databases">
        <title>Fjat-14210 dsm16467.</title>
        <authorList>
            <person name="Liu B."/>
            <person name="Wang J."/>
            <person name="Zhu Y."/>
            <person name="Liu G."/>
            <person name="Chen Q."/>
            <person name="Chen Z."/>
            <person name="Lan J."/>
            <person name="Che J."/>
            <person name="Ge C."/>
            <person name="Shi H."/>
            <person name="Pan Z."/>
            <person name="Liu X."/>
        </authorList>
    </citation>
    <scope>NUCLEOTIDE SEQUENCE [LARGE SCALE GENOMIC DNA]</scope>
    <source>
        <strain evidence="5">DSM 16467</strain>
    </source>
</reference>
<evidence type="ECO:0000256" key="2">
    <source>
        <dbReference type="SAM" id="Phobius"/>
    </source>
</evidence>
<dbReference type="GO" id="GO:0004674">
    <property type="term" value="F:protein serine/threonine kinase activity"/>
    <property type="evidence" value="ECO:0007669"/>
    <property type="project" value="UniProtKB-KW"/>
</dbReference>
<accession>A0A0M0KU21</accession>
<keyword evidence="1" id="KW-0547">Nucleotide-binding</keyword>
<keyword evidence="1" id="KW-0067">ATP-binding</keyword>
<dbReference type="InterPro" id="IPR011009">
    <property type="entry name" value="Kinase-like_dom_sf"/>
</dbReference>
<protein>
    <submittedName>
        <fullName evidence="4">Serine/threonine protein kinase</fullName>
    </submittedName>
</protein>
<dbReference type="InterPro" id="IPR000719">
    <property type="entry name" value="Prot_kinase_dom"/>
</dbReference>
<keyword evidence="4" id="KW-0418">Kinase</keyword>
<dbReference type="GO" id="GO:0005737">
    <property type="term" value="C:cytoplasm"/>
    <property type="evidence" value="ECO:0007669"/>
    <property type="project" value="TreeGrafter"/>
</dbReference>
<evidence type="ECO:0000259" key="3">
    <source>
        <dbReference type="PROSITE" id="PS50011"/>
    </source>
</evidence>
<dbReference type="OrthoDB" id="583109at2"/>
<dbReference type="AlphaFoldDB" id="A0A0M0KU21"/>
<dbReference type="InterPro" id="IPR017441">
    <property type="entry name" value="Protein_kinase_ATP_BS"/>
</dbReference>
<keyword evidence="2" id="KW-0812">Transmembrane</keyword>
<feature type="domain" description="Protein kinase" evidence="3">
    <location>
        <begin position="27"/>
        <end position="305"/>
    </location>
</feature>
<comment type="caution">
    <text evidence="4">The sequence shown here is derived from an EMBL/GenBank/DDBJ whole genome shotgun (WGS) entry which is preliminary data.</text>
</comment>
<keyword evidence="2" id="KW-1133">Transmembrane helix</keyword>
<keyword evidence="4" id="KW-0808">Transferase</keyword>
<evidence type="ECO:0000313" key="5">
    <source>
        <dbReference type="Proteomes" id="UP000037558"/>
    </source>
</evidence>
<sequence>MNKILKNQVCKLAPGTLISGKWHHHTYRIVRLLGIGATGVVYLVENHTGLHVALKISFTNASVTSEVNVLKHFSKVHGKVLGPSLIDVDDWKMTYQSEVLSFYVMEYVKGDSFLSFVSSRGIEWMPVLTMQLLKSLGELHQSGWTFGDLKPDNLVVTPNPVQVRWLDVGGTTLHGRSIKEFTDFYDRGYWGLGTRQAHASYDLFAVGMIMLNTVYPKRFKKTEGGIAQLKKMIGAKAELKPYEKVLYKALTGKYASAEEMRQDLLYITTHQDKKDSSYRVNIQSSKASSKTRQTKHKKKKRSRFLETVTLFVSVTLIYLLYLWIQVL</sequence>
<keyword evidence="2" id="KW-0472">Membrane</keyword>
<feature type="transmembrane region" description="Helical" evidence="2">
    <location>
        <begin position="304"/>
        <end position="324"/>
    </location>
</feature>
<dbReference type="Pfam" id="PF00069">
    <property type="entry name" value="Pkinase"/>
    <property type="match status" value="1"/>
</dbReference>
<dbReference type="PROSITE" id="PS00107">
    <property type="entry name" value="PROTEIN_KINASE_ATP"/>
    <property type="match status" value="1"/>
</dbReference>
<dbReference type="PANTHER" id="PTHR44167:SF31">
    <property type="entry name" value="PROTEIN CBG02007"/>
    <property type="match status" value="1"/>
</dbReference>
<dbReference type="GO" id="GO:0005524">
    <property type="term" value="F:ATP binding"/>
    <property type="evidence" value="ECO:0007669"/>
    <property type="project" value="UniProtKB-UniRule"/>
</dbReference>
<dbReference type="PATRIC" id="fig|284581.3.peg.1757"/>